<evidence type="ECO:0000313" key="2">
    <source>
        <dbReference type="EMBL" id="TPG55212.1"/>
    </source>
</evidence>
<keyword evidence="3" id="KW-1185">Reference proteome</keyword>
<dbReference type="InterPro" id="IPR001969">
    <property type="entry name" value="Aspartic_peptidase_AS"/>
</dbReference>
<feature type="chain" id="PRO_5021313432" description="Peptidase A2 domain-containing protein" evidence="1">
    <location>
        <begin position="24"/>
        <end position="317"/>
    </location>
</feature>
<reference evidence="2 3" key="1">
    <citation type="journal article" date="2019" name="Environ. Microbiol.">
        <title>Species interactions and distinct microbial communities in high Arctic permafrost affected cryosols are associated with the CH4 and CO2 gas fluxes.</title>
        <authorList>
            <person name="Altshuler I."/>
            <person name="Hamel J."/>
            <person name="Turney S."/>
            <person name="Magnuson E."/>
            <person name="Levesque R."/>
            <person name="Greer C."/>
            <person name="Whyte L.G."/>
        </authorList>
    </citation>
    <scope>NUCLEOTIDE SEQUENCE [LARGE SCALE GENOMIC DNA]</scope>
    <source>
        <strain evidence="2 3">E6.1</strain>
    </source>
</reference>
<comment type="caution">
    <text evidence="2">The sequence shown here is derived from an EMBL/GenBank/DDBJ whole genome shotgun (WGS) entry which is preliminary data.</text>
</comment>
<sequence length="317" mass="33406">MFPALLLAVPLAALLATPQPVLQPPPDPAAQHEPQQTPADQLAFVTDGLRMTVPVTIGPAGPYRFVVDTGSERTVIARELATTLGLAPGRSVHVTAMAGSAQFATVVIPDLRIGSPIGGARLTGTQIEAPAFVERHLGASGLVGIDTLQGHAVTIDFAGATMTVTPSTKRTRKEHFGRDDIVIRARNLFGQLVVTDATYHGHKVRVVIDTGADTSMGNVALRQLVAADAVALPAITLTSVTGAVLRADYAELDKVQIGDVGLAHLPVAFSDAAPFARLGLRGRPALLLGMDALRLFGRVRIDFANRELRLAQPKAER</sequence>
<evidence type="ECO:0000256" key="1">
    <source>
        <dbReference type="SAM" id="SignalP"/>
    </source>
</evidence>
<protein>
    <recommendedName>
        <fullName evidence="4">Peptidase A2 domain-containing protein</fullName>
    </recommendedName>
</protein>
<keyword evidence="1" id="KW-0732">Signal</keyword>
<dbReference type="GO" id="GO:0006508">
    <property type="term" value="P:proteolysis"/>
    <property type="evidence" value="ECO:0007669"/>
    <property type="project" value="InterPro"/>
</dbReference>
<accession>A0A502G0Z2</accession>
<feature type="signal peptide" evidence="1">
    <location>
        <begin position="1"/>
        <end position="23"/>
    </location>
</feature>
<dbReference type="InterPro" id="IPR021109">
    <property type="entry name" value="Peptidase_aspartic_dom_sf"/>
</dbReference>
<organism evidence="2 3">
    <name type="scientific">Sphingomonas glacialis</name>
    <dbReference type="NCBI Taxonomy" id="658225"/>
    <lineage>
        <taxon>Bacteria</taxon>
        <taxon>Pseudomonadati</taxon>
        <taxon>Pseudomonadota</taxon>
        <taxon>Alphaproteobacteria</taxon>
        <taxon>Sphingomonadales</taxon>
        <taxon>Sphingomonadaceae</taxon>
        <taxon>Sphingomonas</taxon>
    </lineage>
</organism>
<evidence type="ECO:0000313" key="3">
    <source>
        <dbReference type="Proteomes" id="UP000319931"/>
    </source>
</evidence>
<dbReference type="SUPFAM" id="SSF50630">
    <property type="entry name" value="Acid proteases"/>
    <property type="match status" value="2"/>
</dbReference>
<evidence type="ECO:0008006" key="4">
    <source>
        <dbReference type="Google" id="ProtNLM"/>
    </source>
</evidence>
<dbReference type="PROSITE" id="PS00141">
    <property type="entry name" value="ASP_PROTEASE"/>
    <property type="match status" value="1"/>
</dbReference>
<dbReference type="Proteomes" id="UP000319931">
    <property type="component" value="Unassembled WGS sequence"/>
</dbReference>
<dbReference type="Gene3D" id="2.40.70.10">
    <property type="entry name" value="Acid Proteases"/>
    <property type="match status" value="2"/>
</dbReference>
<gene>
    <name evidence="2" type="ORF">EAH76_11705</name>
</gene>
<dbReference type="AlphaFoldDB" id="A0A502G0Z2"/>
<dbReference type="OrthoDB" id="107347at2"/>
<dbReference type="EMBL" id="RCZC01000002">
    <property type="protein sequence ID" value="TPG55212.1"/>
    <property type="molecule type" value="Genomic_DNA"/>
</dbReference>
<dbReference type="InterPro" id="IPR034122">
    <property type="entry name" value="Retropepsin-like_bacterial"/>
</dbReference>
<dbReference type="RefSeq" id="WP_140850344.1">
    <property type="nucleotide sequence ID" value="NZ_RCZC01000002.1"/>
</dbReference>
<dbReference type="CDD" id="cd05483">
    <property type="entry name" value="retropepsin_like_bacteria"/>
    <property type="match status" value="1"/>
</dbReference>
<name>A0A502G0Z2_9SPHN</name>
<dbReference type="GO" id="GO:0004190">
    <property type="term" value="F:aspartic-type endopeptidase activity"/>
    <property type="evidence" value="ECO:0007669"/>
    <property type="project" value="InterPro"/>
</dbReference>
<dbReference type="Pfam" id="PF13650">
    <property type="entry name" value="Asp_protease_2"/>
    <property type="match status" value="2"/>
</dbReference>
<proteinExistence type="predicted"/>